<sequence>MKKLFWCCLFLGASSMYASGSVKQHTHAAGMHTMQKEKADKTEKIKKTEMTRGDVKIIEATENIRYLSQKIAKEYLFYYTYPNNAKMQKNLYATLKKLEENLKIISSVTKDEDTQNILEFLAYSKEEILSIIKQKPTSADALLMLDYSETLLEGADSIGRTYAYTFSKEEKMLVATKNIKYLLERITKYYMALYRGYDTQNNRVNLQKSISGLQQYLAEINAYPYPGDLQDIRQNIDKVWHRDDQVLKNIDQYFIPNLLSDSVVYLERKTDAISAYHSKNL</sequence>
<gene>
    <name evidence="1" type="ORF">MNB_SV-10-769</name>
</gene>
<accession>A0A1W1BPH1</accession>
<reference evidence="1" key="1">
    <citation type="submission" date="2016-10" db="EMBL/GenBank/DDBJ databases">
        <authorList>
            <person name="de Groot N.N."/>
        </authorList>
    </citation>
    <scope>NUCLEOTIDE SEQUENCE</scope>
</reference>
<proteinExistence type="predicted"/>
<evidence type="ECO:0000313" key="1">
    <source>
        <dbReference type="EMBL" id="SFV55381.1"/>
    </source>
</evidence>
<dbReference type="AlphaFoldDB" id="A0A1W1BPH1"/>
<name>A0A1W1BPH1_9ZZZZ</name>
<protein>
    <submittedName>
        <fullName evidence="1">Nitric oxide-responding transcriptional regulator Dnr (Crp/Fnr family)</fullName>
    </submittedName>
</protein>
<dbReference type="EMBL" id="FPHL01000010">
    <property type="protein sequence ID" value="SFV55381.1"/>
    <property type="molecule type" value="Genomic_DNA"/>
</dbReference>
<organism evidence="1">
    <name type="scientific">hydrothermal vent metagenome</name>
    <dbReference type="NCBI Taxonomy" id="652676"/>
    <lineage>
        <taxon>unclassified sequences</taxon>
        <taxon>metagenomes</taxon>
        <taxon>ecological metagenomes</taxon>
    </lineage>
</organism>